<dbReference type="SMART" id="SM00283">
    <property type="entry name" value="MA"/>
    <property type="match status" value="1"/>
</dbReference>
<dbReference type="SMART" id="SM00304">
    <property type="entry name" value="HAMP"/>
    <property type="match status" value="2"/>
</dbReference>
<proteinExistence type="inferred from homology"/>
<dbReference type="CDD" id="cd06225">
    <property type="entry name" value="HAMP"/>
    <property type="match status" value="2"/>
</dbReference>
<dbReference type="GO" id="GO:0007165">
    <property type="term" value="P:signal transduction"/>
    <property type="evidence" value="ECO:0007669"/>
    <property type="project" value="UniProtKB-KW"/>
</dbReference>
<feature type="domain" description="Methyl-accepting transducer" evidence="7">
    <location>
        <begin position="450"/>
        <end position="689"/>
    </location>
</feature>
<feature type="region of interest" description="Disordered" evidence="5">
    <location>
        <begin position="737"/>
        <end position="777"/>
    </location>
</feature>
<gene>
    <name evidence="9" type="ORF">ACFQGB_11010</name>
</gene>
<feature type="compositionally biased region" description="Acidic residues" evidence="5">
    <location>
        <begin position="743"/>
        <end position="763"/>
    </location>
</feature>
<accession>A0ABD5VDB9</accession>
<dbReference type="InterPro" id="IPR003660">
    <property type="entry name" value="HAMP_dom"/>
</dbReference>
<name>A0ABD5VDB9_9EURY</name>
<feature type="coiled-coil region" evidence="4">
    <location>
        <begin position="594"/>
        <end position="660"/>
    </location>
</feature>
<comment type="similarity">
    <text evidence="2">Belongs to the methyl-accepting chemotaxis (MCP) protein family.</text>
</comment>
<feature type="domain" description="HAMP" evidence="8">
    <location>
        <begin position="378"/>
        <end position="431"/>
    </location>
</feature>
<keyword evidence="10" id="KW-1185">Reference proteome</keyword>
<dbReference type="PANTHER" id="PTHR32089:SF112">
    <property type="entry name" value="LYSOZYME-LIKE PROTEIN-RELATED"/>
    <property type="match status" value="1"/>
</dbReference>
<organism evidence="9 10">
    <name type="scientific">Halorubellus litoreus</name>
    <dbReference type="NCBI Taxonomy" id="755308"/>
    <lineage>
        <taxon>Archaea</taxon>
        <taxon>Methanobacteriati</taxon>
        <taxon>Methanobacteriota</taxon>
        <taxon>Stenosarchaea group</taxon>
        <taxon>Halobacteria</taxon>
        <taxon>Halobacteriales</taxon>
        <taxon>Halorubellaceae</taxon>
        <taxon>Halorubellus</taxon>
    </lineage>
</organism>
<keyword evidence="4" id="KW-0175">Coiled coil</keyword>
<dbReference type="AlphaFoldDB" id="A0ABD5VDB9"/>
<reference evidence="9 10" key="1">
    <citation type="journal article" date="2019" name="Int. J. Syst. Evol. Microbiol.">
        <title>The Global Catalogue of Microorganisms (GCM) 10K type strain sequencing project: providing services to taxonomists for standard genome sequencing and annotation.</title>
        <authorList>
            <consortium name="The Broad Institute Genomics Platform"/>
            <consortium name="The Broad Institute Genome Sequencing Center for Infectious Disease"/>
            <person name="Wu L."/>
            <person name="Ma J."/>
        </authorList>
    </citation>
    <scope>NUCLEOTIDE SEQUENCE [LARGE SCALE GENOMIC DNA]</scope>
    <source>
        <strain evidence="9 10">GX26</strain>
    </source>
</reference>
<dbReference type="PRINTS" id="PR00260">
    <property type="entry name" value="CHEMTRNSDUCR"/>
</dbReference>
<evidence type="ECO:0000313" key="10">
    <source>
        <dbReference type="Proteomes" id="UP001596395"/>
    </source>
</evidence>
<keyword evidence="6" id="KW-0812">Transmembrane</keyword>
<dbReference type="RefSeq" id="WP_336350352.1">
    <property type="nucleotide sequence ID" value="NZ_JAZAQL010000002.1"/>
</dbReference>
<evidence type="ECO:0000256" key="4">
    <source>
        <dbReference type="SAM" id="Coils"/>
    </source>
</evidence>
<dbReference type="PANTHER" id="PTHR32089">
    <property type="entry name" value="METHYL-ACCEPTING CHEMOTAXIS PROTEIN MCPB"/>
    <property type="match status" value="1"/>
</dbReference>
<dbReference type="InterPro" id="IPR004089">
    <property type="entry name" value="MCPsignal_dom"/>
</dbReference>
<feature type="domain" description="HAMP" evidence="8">
    <location>
        <begin position="305"/>
        <end position="357"/>
    </location>
</feature>
<comment type="caution">
    <text evidence="9">The sequence shown here is derived from an EMBL/GenBank/DDBJ whole genome shotgun (WGS) entry which is preliminary data.</text>
</comment>
<dbReference type="SUPFAM" id="SSF58104">
    <property type="entry name" value="Methyl-accepting chemotaxis protein (MCP) signaling domain"/>
    <property type="match status" value="1"/>
</dbReference>
<dbReference type="InterPro" id="IPR004090">
    <property type="entry name" value="Chemotax_Me-accpt_rcpt"/>
</dbReference>
<evidence type="ECO:0000259" key="8">
    <source>
        <dbReference type="PROSITE" id="PS50885"/>
    </source>
</evidence>
<keyword evidence="6" id="KW-0472">Membrane</keyword>
<evidence type="ECO:0000313" key="9">
    <source>
        <dbReference type="EMBL" id="MFC6953392.1"/>
    </source>
</evidence>
<keyword evidence="1 3" id="KW-0807">Transducer</keyword>
<dbReference type="Gene3D" id="6.10.250.1910">
    <property type="match status" value="1"/>
</dbReference>
<dbReference type="EMBL" id="JBHSXN010000002">
    <property type="protein sequence ID" value="MFC6953392.1"/>
    <property type="molecule type" value="Genomic_DNA"/>
</dbReference>
<evidence type="ECO:0000259" key="7">
    <source>
        <dbReference type="PROSITE" id="PS50111"/>
    </source>
</evidence>
<dbReference type="Pfam" id="PF00015">
    <property type="entry name" value="MCPsignal"/>
    <property type="match status" value="1"/>
</dbReference>
<feature type="transmembrane region" description="Helical" evidence="6">
    <location>
        <begin position="17"/>
        <end position="39"/>
    </location>
</feature>
<protein>
    <submittedName>
        <fullName evidence="9">Methyl-accepting chemotaxis protein</fullName>
    </submittedName>
</protein>
<dbReference type="PROSITE" id="PS50885">
    <property type="entry name" value="HAMP"/>
    <property type="match status" value="2"/>
</dbReference>
<evidence type="ECO:0000256" key="5">
    <source>
        <dbReference type="SAM" id="MobiDB-lite"/>
    </source>
</evidence>
<keyword evidence="6" id="KW-1133">Transmembrane helix</keyword>
<feature type="coiled-coil region" evidence="4">
    <location>
        <begin position="349"/>
        <end position="376"/>
    </location>
</feature>
<sequence length="777" mass="82262">MGRILPDAVTDSLRTKFLVAGVVVVLVLGGIGGAVYGAVSQNMSEDVRTEYVEDATVQSQHLESTIDGLERRATTLTRMRPVQNDVTGDSAVLLRNAEDPSYVAAAVYVNRTSGDTLARAGNDWGLFKPNSTDLTAEHIERVNATQGDAIGEVGVSDPVLLRNEMPPVVFMATPVEDHPHRSIVLVVELPELSRTTLPATSDGSYAVVDDEGTTVLSQHESELMASDQLANAGLDLSRSFDRVENASGVSKVVGVASVDGTDWYVTRRTTAEHAFAVQRFVELGVAGMLGALALVLGVVGMTLVRGTVSGISSLSEDARRLREGDLDTAVEVDRRDELGELGDAFDEMRVSLGDQIAEAEAAREEAEERRRAADAFSDHLKERAEAYSDAMDACADGDLTQRLEGSEQSEAMTAVATSFNEMLDDLEETVRAAREFAAAVEDESGSVATSTDEVRKASAQVTESVQEISVGADEQREKLDAVSSEMESLATTTEEIAASANEVADTAARSATVGREGREAAEDAIESMEEIAGETADAVNEIDALEAQMREVDKLVEFISDVAHQTNMLALNANIEASRGASGDGDGGGFAVVAQEVKDLAAEAKDAAEDIEGRLERIDEQTASTAEQVRDVNERVAANAEDVREAAAALDEVAEHAQETNTGVQEISAATEEQAASTEEVVAMTEGATEIGHRTASEAETVAAAAEEQTANLSDVSNSADRLSDRASDLWNALEAFEVHDGDGDDGFDDGDGDDGFDDDADPFEPATPTTDGGVDE</sequence>
<evidence type="ECO:0000256" key="3">
    <source>
        <dbReference type="PROSITE-ProRule" id="PRU00284"/>
    </source>
</evidence>
<dbReference type="Pfam" id="PF00672">
    <property type="entry name" value="HAMP"/>
    <property type="match status" value="2"/>
</dbReference>
<dbReference type="Proteomes" id="UP001596395">
    <property type="component" value="Unassembled WGS sequence"/>
</dbReference>
<evidence type="ECO:0000256" key="6">
    <source>
        <dbReference type="SAM" id="Phobius"/>
    </source>
</evidence>
<dbReference type="PROSITE" id="PS50111">
    <property type="entry name" value="CHEMOTAXIS_TRANSDUC_2"/>
    <property type="match status" value="1"/>
</dbReference>
<dbReference type="Gene3D" id="1.10.287.950">
    <property type="entry name" value="Methyl-accepting chemotaxis protein"/>
    <property type="match status" value="1"/>
</dbReference>
<evidence type="ECO:0000256" key="1">
    <source>
        <dbReference type="ARBA" id="ARBA00023224"/>
    </source>
</evidence>
<evidence type="ECO:0000256" key="2">
    <source>
        <dbReference type="ARBA" id="ARBA00029447"/>
    </source>
</evidence>
<feature type="coiled-coil region" evidence="4">
    <location>
        <begin position="528"/>
        <end position="555"/>
    </location>
</feature>